<reference evidence="2 3" key="2">
    <citation type="submission" date="2017-09" db="EMBL/GenBank/DDBJ databases">
        <title>Extensive intraspecific genome diversity in a model arbuscular mycorrhizal fungus.</title>
        <authorList>
            <person name="Chen E.C."/>
            <person name="Morin E."/>
            <person name="Beaudet D."/>
            <person name="Noel J."/>
            <person name="Ndikumana S."/>
            <person name="Charron P."/>
            <person name="St-Onge C."/>
            <person name="Giorgi J."/>
            <person name="Grigoriev I.V."/>
            <person name="Roux C."/>
            <person name="Martin F.M."/>
            <person name="Corradi N."/>
        </authorList>
    </citation>
    <scope>NUCLEOTIDE SEQUENCE [LARGE SCALE GENOMIC DNA]</scope>
    <source>
        <strain evidence="2 3">A5</strain>
    </source>
</reference>
<dbReference type="OrthoDB" id="2438013at2759"/>
<comment type="caution">
    <text evidence="1">The sequence shown here is derived from an EMBL/GenBank/DDBJ whole genome shotgun (WGS) entry which is preliminary data.</text>
</comment>
<sequence length="87" mass="9883">MEEAFHLFEHGLSEIGDILISAFQLDINDVGSIKSALLILFPPTPPSDWERPGVRAIVTRLNQLIDLGFKLTDTVIEEVFHIFEHRL</sequence>
<dbReference type="AlphaFoldDB" id="A0A2I1ENH9"/>
<accession>A0A2I1ENH9</accession>
<evidence type="ECO:0000313" key="3">
    <source>
        <dbReference type="Proteomes" id="UP000232722"/>
    </source>
</evidence>
<evidence type="ECO:0000313" key="1">
    <source>
        <dbReference type="EMBL" id="CAB5386877.1"/>
    </source>
</evidence>
<protein>
    <submittedName>
        <fullName evidence="1">Uncharacterized protein</fullName>
    </submittedName>
</protein>
<dbReference type="VEuPathDB" id="FungiDB:FUN_004699"/>
<evidence type="ECO:0000313" key="4">
    <source>
        <dbReference type="Proteomes" id="UP000684084"/>
    </source>
</evidence>
<reference evidence="2 3" key="1">
    <citation type="submission" date="2016-04" db="EMBL/GenBank/DDBJ databases">
        <title>Genome analyses suggest a sexual origin of heterokaryosis in a supposedly ancient asexual fungus.</title>
        <authorList>
            <person name="Ropars J."/>
            <person name="Sedzielewska K."/>
            <person name="Noel J."/>
            <person name="Charron P."/>
            <person name="Farinelli L."/>
            <person name="Marton T."/>
            <person name="Kruger M."/>
            <person name="Pelin A."/>
            <person name="Brachmann A."/>
            <person name="Corradi N."/>
        </authorList>
    </citation>
    <scope>NUCLEOTIDE SEQUENCE [LARGE SCALE GENOMIC DNA]</scope>
    <source>
        <strain evidence="2 3">A5</strain>
    </source>
</reference>
<reference evidence="1" key="3">
    <citation type="submission" date="2020-05" db="EMBL/GenBank/DDBJ databases">
        <authorList>
            <person name="Rincon C."/>
            <person name="Sanders R I."/>
            <person name="Robbins C."/>
            <person name="Chaturvedi A."/>
        </authorList>
    </citation>
    <scope>NUCLEOTIDE SEQUENCE</scope>
    <source>
        <strain evidence="1">CHB12</strain>
    </source>
</reference>
<evidence type="ECO:0000313" key="2">
    <source>
        <dbReference type="EMBL" id="PKC11754.1"/>
    </source>
</evidence>
<name>A0A2I1ENH9_9GLOM</name>
<dbReference type="EMBL" id="LLXJ01000289">
    <property type="protein sequence ID" value="PKC11754.1"/>
    <property type="molecule type" value="Genomic_DNA"/>
</dbReference>
<organism evidence="1 4">
    <name type="scientific">Rhizophagus irregularis</name>
    <dbReference type="NCBI Taxonomy" id="588596"/>
    <lineage>
        <taxon>Eukaryota</taxon>
        <taxon>Fungi</taxon>
        <taxon>Fungi incertae sedis</taxon>
        <taxon>Mucoromycota</taxon>
        <taxon>Glomeromycotina</taxon>
        <taxon>Glomeromycetes</taxon>
        <taxon>Glomerales</taxon>
        <taxon>Glomeraceae</taxon>
        <taxon>Rhizophagus</taxon>
    </lineage>
</organism>
<gene>
    <name evidence="1" type="ORF">CHRIB12_LOCUS19913</name>
    <name evidence="2" type="ORF">RhiirA5_412664</name>
</gene>
<dbReference type="Proteomes" id="UP000232722">
    <property type="component" value="Unassembled WGS sequence"/>
</dbReference>
<dbReference type="Proteomes" id="UP000684084">
    <property type="component" value="Unassembled WGS sequence"/>
</dbReference>
<dbReference type="EMBL" id="CAGKOT010000056">
    <property type="protein sequence ID" value="CAB5386877.1"/>
    <property type="molecule type" value="Genomic_DNA"/>
</dbReference>
<proteinExistence type="predicted"/>